<dbReference type="AlphaFoldDB" id="A0AA41KBR9"/>
<feature type="region of interest" description="Disordered" evidence="1">
    <location>
        <begin position="435"/>
        <end position="495"/>
    </location>
</feature>
<feature type="compositionally biased region" description="Basic and acidic residues" evidence="1">
    <location>
        <begin position="436"/>
        <end position="455"/>
    </location>
</feature>
<comment type="caution">
    <text evidence="2">The sequence shown here is derived from an EMBL/GenBank/DDBJ whole genome shotgun (WGS) entry which is preliminary data.</text>
</comment>
<evidence type="ECO:0000256" key="1">
    <source>
        <dbReference type="SAM" id="MobiDB-lite"/>
    </source>
</evidence>
<accession>A0AA41KBR9</accession>
<keyword evidence="3" id="KW-1185">Reference proteome</keyword>
<feature type="compositionally biased region" description="Low complexity" evidence="1">
    <location>
        <begin position="458"/>
        <end position="474"/>
    </location>
</feature>
<organism evidence="2 3">
    <name type="scientific">Haloarcula salina</name>
    <dbReference type="NCBI Taxonomy" id="1429914"/>
    <lineage>
        <taxon>Archaea</taxon>
        <taxon>Methanobacteriati</taxon>
        <taxon>Methanobacteriota</taxon>
        <taxon>Stenosarchaea group</taxon>
        <taxon>Halobacteria</taxon>
        <taxon>Halobacteriales</taxon>
        <taxon>Haloarculaceae</taxon>
        <taxon>Haloarcula</taxon>
    </lineage>
</organism>
<gene>
    <name evidence="2" type="ORF">KTS37_07105</name>
</gene>
<sequence length="495" mass="53458">MGDIINLDNFDGELPDALTETGAGGLLSSGYLRDAPAAAALDDHERPRFVLTSAKRGLEIERGDETDAIRPSRGYRMVGVATDKRLLVLVGDADGDGRLTLPYAEIEQVDGETGLSHGRCTVRRGNGAVWHVYCGKQGLLELTAYLSHATQAWVHVENTLDEATRTLVTAAERRDRGEYDAALTAVEAAGERLDEAVETAADFGAADGASALERRVRAVRKRHADALTDVRRSRARRAADAAETHWRDEAFEAAYEAYEDARAEYDAILATPEALLDEADAIRAESERLDSVVDALSQSPLRLAVEADNAAIAADDPAEAAAHWTDALEAYRAVLELDWGADERRFAGGPEKIRDRLRAVAENLVAARRTVATDAMEAGDWYADAGRPEVALEDYESAREAFESALEAARDCYPDAVDHLEAELDALTHRLKRARARAEGDGVDPDDRFDDRPEPDVDVGPSTDTLAPADAADLSDIERALDGTDTGLDPTAPGS</sequence>
<protein>
    <recommendedName>
        <fullName evidence="4">YokE-like PH domain-containing protein</fullName>
    </recommendedName>
</protein>
<evidence type="ECO:0000313" key="3">
    <source>
        <dbReference type="Proteomes" id="UP001166304"/>
    </source>
</evidence>
<reference evidence="2" key="1">
    <citation type="submission" date="2021-06" db="EMBL/GenBank/DDBJ databases">
        <title>New haloarchaea isolates fom saline soil.</title>
        <authorList>
            <person name="Duran-Viseras A."/>
            <person name="Sanchez-Porro C.S."/>
            <person name="Ventosa A."/>
        </authorList>
    </citation>
    <scope>NUCLEOTIDE SEQUENCE</scope>
    <source>
        <strain evidence="2">JCM 18369</strain>
    </source>
</reference>
<proteinExistence type="predicted"/>
<evidence type="ECO:0000313" key="2">
    <source>
        <dbReference type="EMBL" id="MBV0901555.1"/>
    </source>
</evidence>
<dbReference type="RefSeq" id="WP_162412760.1">
    <property type="nucleotide sequence ID" value="NZ_JAHQXE010000002.1"/>
</dbReference>
<evidence type="ECO:0008006" key="4">
    <source>
        <dbReference type="Google" id="ProtNLM"/>
    </source>
</evidence>
<dbReference type="Proteomes" id="UP001166304">
    <property type="component" value="Unassembled WGS sequence"/>
</dbReference>
<name>A0AA41KBR9_9EURY</name>
<dbReference type="EMBL" id="JAHQXE010000002">
    <property type="protein sequence ID" value="MBV0901555.1"/>
    <property type="molecule type" value="Genomic_DNA"/>
</dbReference>